<dbReference type="PIRSF" id="PIRSF009103">
    <property type="entry name" value="Ivy"/>
    <property type="match status" value="1"/>
</dbReference>
<dbReference type="InterPro" id="IPR036501">
    <property type="entry name" value="Inhibitor_vert_lysozyme_sf"/>
</dbReference>
<feature type="signal peptide" evidence="5">
    <location>
        <begin position="1"/>
        <end position="21"/>
    </location>
</feature>
<evidence type="ECO:0000313" key="7">
    <source>
        <dbReference type="Proteomes" id="UP001476583"/>
    </source>
</evidence>
<organism evidence="6 7">
    <name type="scientific">Ectopseudomonas mendocina</name>
    <name type="common">Pseudomonas mendocina</name>
    <dbReference type="NCBI Taxonomy" id="300"/>
    <lineage>
        <taxon>Bacteria</taxon>
        <taxon>Pseudomonadati</taxon>
        <taxon>Pseudomonadota</taxon>
        <taxon>Gammaproteobacteria</taxon>
        <taxon>Pseudomonadales</taxon>
        <taxon>Pseudomonadaceae</taxon>
        <taxon>Ectopseudomonas</taxon>
    </lineage>
</organism>
<dbReference type="Pfam" id="PF08816">
    <property type="entry name" value="Ivy"/>
    <property type="match status" value="1"/>
</dbReference>
<evidence type="ECO:0000256" key="5">
    <source>
        <dbReference type="SAM" id="SignalP"/>
    </source>
</evidence>
<evidence type="ECO:0000256" key="3">
    <source>
        <dbReference type="ARBA" id="ARBA00022729"/>
    </source>
</evidence>
<feature type="chain" id="PRO_5046331778" evidence="5">
    <location>
        <begin position="22"/>
        <end position="153"/>
    </location>
</feature>
<keyword evidence="7" id="KW-1185">Reference proteome</keyword>
<evidence type="ECO:0000313" key="6">
    <source>
        <dbReference type="EMBL" id="WXL26130.1"/>
    </source>
</evidence>
<dbReference type="Gene3D" id="3.40.1420.10">
    <property type="entry name" value="Inhibitor of vertebrate lysozyme"/>
    <property type="match status" value="1"/>
</dbReference>
<keyword evidence="3 5" id="KW-0732">Signal</keyword>
<reference evidence="6 7" key="1">
    <citation type="submission" date="2024-03" db="EMBL/GenBank/DDBJ databases">
        <title>Complete genome of BD2.</title>
        <authorList>
            <person name="Cao G."/>
        </authorList>
    </citation>
    <scope>NUCLEOTIDE SEQUENCE [LARGE SCALE GENOMIC DNA]</scope>
    <source>
        <strain evidence="6 7">BD2</strain>
    </source>
</reference>
<sequence>MRAYESLLAALLLGSSAAALAASTDAEIHINELISREPAYQQSWAKLAGQDSGLPQWVVNLEGVSTPVQTFKTGAGTYRVASLCKPHDCFNNRLYVAFAPDKKDVDALYVTVPDDLAEGEAPSNRAVHRWLGGPGFEVRKLLDEQLQSDPNWH</sequence>
<dbReference type="InterPro" id="IPR014453">
    <property type="entry name" value="Inhibitor_vertebrate_lysozyme"/>
</dbReference>
<name>A0ABZ2RGI6_ECTME</name>
<comment type="similarity">
    <text evidence="2">Belongs to the ivy family.</text>
</comment>
<evidence type="ECO:0000256" key="4">
    <source>
        <dbReference type="ARBA" id="ARBA00022764"/>
    </source>
</evidence>
<evidence type="ECO:0000256" key="1">
    <source>
        <dbReference type="ARBA" id="ARBA00004418"/>
    </source>
</evidence>
<keyword evidence="4" id="KW-0574">Periplasm</keyword>
<protein>
    <submittedName>
        <fullName evidence="6">Inhibitor of vertebrate lysozyme family protein</fullName>
    </submittedName>
</protein>
<evidence type="ECO:0000256" key="2">
    <source>
        <dbReference type="ARBA" id="ARBA00009724"/>
    </source>
</evidence>
<accession>A0ABZ2RGI6</accession>
<dbReference type="EMBL" id="CP148074">
    <property type="protein sequence ID" value="WXL26130.1"/>
    <property type="molecule type" value="Genomic_DNA"/>
</dbReference>
<dbReference type="SUPFAM" id="SSF89872">
    <property type="entry name" value="Inhibitor of vertebrate lysozyme, Ivy"/>
    <property type="match status" value="1"/>
</dbReference>
<gene>
    <name evidence="6" type="ORF">WG219_01185</name>
</gene>
<dbReference type="Proteomes" id="UP001476583">
    <property type="component" value="Chromosome"/>
</dbReference>
<proteinExistence type="inferred from homology"/>
<comment type="subcellular location">
    <subcellularLocation>
        <location evidence="1">Periplasm</location>
    </subcellularLocation>
</comment>